<dbReference type="Proteomes" id="UP000295515">
    <property type="component" value="Unassembled WGS sequence"/>
</dbReference>
<dbReference type="InterPro" id="IPR001764">
    <property type="entry name" value="Glyco_hydro_3_N"/>
</dbReference>
<comment type="similarity">
    <text evidence="2">Belongs to the glycosyl hydrolase 3 family.</text>
</comment>
<dbReference type="GeneID" id="98916551"/>
<evidence type="ECO:0000256" key="5">
    <source>
        <dbReference type="ARBA" id="ARBA00022525"/>
    </source>
</evidence>
<dbReference type="SUPFAM" id="SSF51445">
    <property type="entry name" value="(Trans)glycosidases"/>
    <property type="match status" value="1"/>
</dbReference>
<evidence type="ECO:0000256" key="2">
    <source>
        <dbReference type="ARBA" id="ARBA00005336"/>
    </source>
</evidence>
<dbReference type="InterPro" id="IPR002772">
    <property type="entry name" value="Glyco_hydro_3_C"/>
</dbReference>
<keyword evidence="11" id="KW-1133">Transmembrane helix</keyword>
<dbReference type="InterPro" id="IPR051915">
    <property type="entry name" value="Cellulose_Degrad_GH3"/>
</dbReference>
<dbReference type="EMBL" id="SMCQ01000028">
    <property type="protein sequence ID" value="TCV91977.1"/>
    <property type="molecule type" value="Genomic_DNA"/>
</dbReference>
<dbReference type="SUPFAM" id="SSF52279">
    <property type="entry name" value="Beta-D-glucan exohydrolase, C-terminal domain"/>
    <property type="match status" value="1"/>
</dbReference>
<dbReference type="AlphaFoldDB" id="A0A4R3YHZ9"/>
<evidence type="ECO:0000256" key="10">
    <source>
        <dbReference type="SAM" id="MobiDB-lite"/>
    </source>
</evidence>
<dbReference type="PANTHER" id="PTHR30620">
    <property type="entry name" value="PERIPLASMIC BETA-GLUCOSIDASE-RELATED"/>
    <property type="match status" value="1"/>
</dbReference>
<dbReference type="Pfam" id="PF01915">
    <property type="entry name" value="Glyco_hydro_3_C"/>
    <property type="match status" value="1"/>
</dbReference>
<evidence type="ECO:0000256" key="11">
    <source>
        <dbReference type="SAM" id="Phobius"/>
    </source>
</evidence>
<name>A0A4R3YHZ9_9FIRM</name>
<dbReference type="RefSeq" id="WP_132226507.1">
    <property type="nucleotide sequence ID" value="NZ_JANKBF010000003.1"/>
</dbReference>
<sequence length="914" mass="99026">MKKKFVAGIAASTTALSVLAGGTVGAAETKAYTKVIKDYYTVVNGKEETRKVAVVTNPNGGKTIASLVQEKDGEQKDYILEVEDGEYTYAFKDMDKDGELDKYEDWRLTVEQRAKDLADQLVNDTEMVEVVVDKDKKTTVEVPKGITKIAGLMLFSSHEAVSKNGLTDSQKDYLTNSYVRNITDAAGNDVKDAVGWTNAMQAFIEESDFNVPVDFSSDPRSTAGSGDLYSDNVAGGSTDISKWPSNLGLAATFSEEHMYNFAKASSEEYRALGIATALGPQMDLATEPRWLRNGGTFGENSKLSQTMAQAYVDGSQSTYVNGKDVGWGKDSINCMIKHFPGDGAGEGGRESHTIAGKYAVYPGGNYEEFLNPFKASFKLKGKTGSAAAVMTSYSIGIKADGSPLGGERVGSAYSSWKMNLLRKDLGFDGVVCTDWGVTSDAPVELSIGGLGMSWGVENLSINDRHHRILSVGGDMFGGNNDNAPICYSYDKMVKEDGINQAKAVFAKSAERLLTLTLQTGYFENPYLDLDESIARATQPENQKAGYQAQLDSVVLLKNKDQLIKKASQQTKAPKDMTVYIPHSVDDAQTAIFGNSPASVVTPLNLETAKGIYGKVITDEITIEKDKAGNLTKVNVKTPDLSDVDMVIVGMRSPNNGSLFSKAGIQTKDGKSSFYPLSLQWSSYTADGKNVRKTSIAGDIVDGKQQNRSYYGNTSKIANEYDLTAFNNAYEAVKKTGKNIPIVASVNCSGPVILSEIESRCDAILASFSVSDQAIFDIINGKSEPKGLLPMQFPANMDTVEANKEDVAGDLVCYKDAEGNTYDVAYGLNWSGLIDDDRVKTYNPDRPVTDKVKDDNKDQNQDKDQNNDKEQTPDKSEQGKNPQTSDETNILPFAGLASLALITGVGVFLKKKKED</sequence>
<dbReference type="InterPro" id="IPR017853">
    <property type="entry name" value="GH"/>
</dbReference>
<dbReference type="InterPro" id="IPR036962">
    <property type="entry name" value="Glyco_hydro_3_N_sf"/>
</dbReference>
<feature type="chain" id="PRO_5020973145" description="beta-glucosidase" evidence="12">
    <location>
        <begin position="27"/>
        <end position="914"/>
    </location>
</feature>
<keyword evidence="11" id="KW-0812">Transmembrane</keyword>
<dbReference type="GO" id="GO:0009251">
    <property type="term" value="P:glucan catabolic process"/>
    <property type="evidence" value="ECO:0007669"/>
    <property type="project" value="TreeGrafter"/>
</dbReference>
<feature type="compositionally biased region" description="Basic and acidic residues" evidence="10">
    <location>
        <begin position="846"/>
        <end position="877"/>
    </location>
</feature>
<reference evidence="14 15" key="1">
    <citation type="submission" date="2019-03" db="EMBL/GenBank/DDBJ databases">
        <title>Genomic Encyclopedia of Type Strains, Phase IV (KMG-IV): sequencing the most valuable type-strain genomes for metagenomic binning, comparative biology and taxonomic classification.</title>
        <authorList>
            <person name="Goeker M."/>
        </authorList>
    </citation>
    <scope>NUCLEOTIDE SEQUENCE [LARGE SCALE GENOMIC DNA]</scope>
    <source>
        <strain evidence="14 15">DSM 29487</strain>
    </source>
</reference>
<dbReference type="Gene3D" id="3.40.50.1700">
    <property type="entry name" value="Glycoside hydrolase family 3 C-terminal domain"/>
    <property type="match status" value="1"/>
</dbReference>
<accession>A0A4R3YHZ9</accession>
<dbReference type="EC" id="3.2.1.21" evidence="3"/>
<comment type="catalytic activity">
    <reaction evidence="1">
        <text>Hydrolysis of terminal, non-reducing beta-D-glucosyl residues with release of beta-D-glucose.</text>
        <dbReference type="EC" id="3.2.1.21"/>
    </reaction>
</comment>
<dbReference type="PANTHER" id="PTHR30620:SF16">
    <property type="entry name" value="LYSOSOMAL BETA GLUCOSIDASE"/>
    <property type="match status" value="1"/>
</dbReference>
<evidence type="ECO:0000256" key="6">
    <source>
        <dbReference type="ARBA" id="ARBA00022729"/>
    </source>
</evidence>
<feature type="transmembrane region" description="Helical" evidence="11">
    <location>
        <begin position="889"/>
        <end position="908"/>
    </location>
</feature>
<keyword evidence="15" id="KW-1185">Reference proteome</keyword>
<dbReference type="NCBIfam" id="TIGR01167">
    <property type="entry name" value="LPXTG_anchor"/>
    <property type="match status" value="1"/>
</dbReference>
<keyword evidence="7" id="KW-0378">Hydrolase</keyword>
<evidence type="ECO:0000256" key="3">
    <source>
        <dbReference type="ARBA" id="ARBA00012744"/>
    </source>
</evidence>
<keyword evidence="4" id="KW-0134">Cell wall</keyword>
<comment type="caution">
    <text evidence="14">The sequence shown here is derived from an EMBL/GenBank/DDBJ whole genome shotgun (WGS) entry which is preliminary data.</text>
</comment>
<dbReference type="PROSITE" id="PS50847">
    <property type="entry name" value="GRAM_POS_ANCHORING"/>
    <property type="match status" value="1"/>
</dbReference>
<gene>
    <name evidence="14" type="ORF">EDD60_12811</name>
</gene>
<keyword evidence="6 12" id="KW-0732">Signal</keyword>
<dbReference type="Pfam" id="PF00933">
    <property type="entry name" value="Glyco_hydro_3"/>
    <property type="match status" value="1"/>
</dbReference>
<evidence type="ECO:0000256" key="7">
    <source>
        <dbReference type="ARBA" id="ARBA00022801"/>
    </source>
</evidence>
<evidence type="ECO:0000256" key="1">
    <source>
        <dbReference type="ARBA" id="ARBA00000448"/>
    </source>
</evidence>
<feature type="domain" description="Gram-positive cocci surface proteins LPxTG" evidence="13">
    <location>
        <begin position="880"/>
        <end position="914"/>
    </location>
</feature>
<keyword evidence="11" id="KW-0472">Membrane</keyword>
<evidence type="ECO:0000313" key="15">
    <source>
        <dbReference type="Proteomes" id="UP000295515"/>
    </source>
</evidence>
<evidence type="ECO:0000259" key="13">
    <source>
        <dbReference type="PROSITE" id="PS50847"/>
    </source>
</evidence>
<dbReference type="Gene3D" id="3.20.20.300">
    <property type="entry name" value="Glycoside hydrolase, family 3, N-terminal domain"/>
    <property type="match status" value="1"/>
</dbReference>
<feature type="compositionally biased region" description="Polar residues" evidence="10">
    <location>
        <begin position="878"/>
        <end position="887"/>
    </location>
</feature>
<evidence type="ECO:0000256" key="9">
    <source>
        <dbReference type="ARBA" id="ARBA00023295"/>
    </source>
</evidence>
<evidence type="ECO:0000256" key="8">
    <source>
        <dbReference type="ARBA" id="ARBA00023088"/>
    </source>
</evidence>
<feature type="signal peptide" evidence="12">
    <location>
        <begin position="1"/>
        <end position="26"/>
    </location>
</feature>
<evidence type="ECO:0000256" key="4">
    <source>
        <dbReference type="ARBA" id="ARBA00022512"/>
    </source>
</evidence>
<dbReference type="InterPro" id="IPR036881">
    <property type="entry name" value="Glyco_hydro_3_C_sf"/>
</dbReference>
<dbReference type="InterPro" id="IPR019931">
    <property type="entry name" value="LPXTG_anchor"/>
</dbReference>
<dbReference type="PRINTS" id="PR00133">
    <property type="entry name" value="GLHYDRLASE3"/>
</dbReference>
<keyword evidence="8" id="KW-0572">Peptidoglycan-anchor</keyword>
<protein>
    <recommendedName>
        <fullName evidence="3">beta-glucosidase</fullName>
        <ecNumber evidence="3">3.2.1.21</ecNumber>
    </recommendedName>
</protein>
<feature type="region of interest" description="Disordered" evidence="10">
    <location>
        <begin position="838"/>
        <end position="888"/>
    </location>
</feature>
<proteinExistence type="inferred from homology"/>
<keyword evidence="5" id="KW-0964">Secreted</keyword>
<evidence type="ECO:0000256" key="12">
    <source>
        <dbReference type="SAM" id="SignalP"/>
    </source>
</evidence>
<evidence type="ECO:0000313" key="14">
    <source>
        <dbReference type="EMBL" id="TCV91977.1"/>
    </source>
</evidence>
<dbReference type="GO" id="GO:0008422">
    <property type="term" value="F:beta-glucosidase activity"/>
    <property type="evidence" value="ECO:0007669"/>
    <property type="project" value="UniProtKB-EC"/>
</dbReference>
<organism evidence="14 15">
    <name type="scientific">Longibaculum muris</name>
    <dbReference type="NCBI Taxonomy" id="1796628"/>
    <lineage>
        <taxon>Bacteria</taxon>
        <taxon>Bacillati</taxon>
        <taxon>Bacillota</taxon>
        <taxon>Erysipelotrichia</taxon>
        <taxon>Erysipelotrichales</taxon>
        <taxon>Coprobacillaceae</taxon>
        <taxon>Longibaculum</taxon>
    </lineage>
</organism>
<keyword evidence="9" id="KW-0326">Glycosidase</keyword>